<keyword evidence="2" id="KW-0012">Acyltransferase</keyword>
<sequence>MRLGQIGVRRAGNEDAGRIAGVHDAAWRLAYRGIIPGRDLERMIARRGPLWWKRAIERHTSILVLDVGGEVVGYATIGPNRMRMLPFAGEIYEIYLLPEHQGLGFGRLLFEAARRELRRYGLASFSVRVLADNLGARGFYEHMGGAVAAETGERIGETTLPLVVFGFPAT</sequence>
<dbReference type="AlphaFoldDB" id="A0A4Q9VW70"/>
<evidence type="ECO:0000313" key="4">
    <source>
        <dbReference type="EMBL" id="TBW40073.1"/>
    </source>
</evidence>
<dbReference type="Gene3D" id="3.40.630.30">
    <property type="match status" value="1"/>
</dbReference>
<keyword evidence="1 4" id="KW-0808">Transferase</keyword>
<evidence type="ECO:0000256" key="1">
    <source>
        <dbReference type="ARBA" id="ARBA00022679"/>
    </source>
</evidence>
<dbReference type="InterPro" id="IPR050832">
    <property type="entry name" value="Bact_Acetyltransf"/>
</dbReference>
<evidence type="ECO:0000256" key="2">
    <source>
        <dbReference type="ARBA" id="ARBA00023315"/>
    </source>
</evidence>
<dbReference type="OrthoDB" id="9799154at2"/>
<dbReference type="PROSITE" id="PS51186">
    <property type="entry name" value="GNAT"/>
    <property type="match status" value="1"/>
</dbReference>
<feature type="domain" description="N-acetyltransferase" evidence="3">
    <location>
        <begin position="6"/>
        <end position="170"/>
    </location>
</feature>
<name>A0A4Q9VW70_9HYPH</name>
<dbReference type="InterPro" id="IPR000182">
    <property type="entry name" value="GNAT_dom"/>
</dbReference>
<protein>
    <submittedName>
        <fullName evidence="4">GNAT family N-acetyltransferase</fullName>
    </submittedName>
</protein>
<dbReference type="EMBL" id="SJFN01000005">
    <property type="protein sequence ID" value="TBW40073.1"/>
    <property type="molecule type" value="Genomic_DNA"/>
</dbReference>
<gene>
    <name evidence="4" type="ORF">EYW49_05245</name>
</gene>
<dbReference type="InterPro" id="IPR016181">
    <property type="entry name" value="Acyl_CoA_acyltransferase"/>
</dbReference>
<dbReference type="RefSeq" id="WP_131306923.1">
    <property type="nucleotide sequence ID" value="NZ_SJFN01000005.1"/>
</dbReference>
<dbReference type="GO" id="GO:0016747">
    <property type="term" value="F:acyltransferase activity, transferring groups other than amino-acyl groups"/>
    <property type="evidence" value="ECO:0007669"/>
    <property type="project" value="InterPro"/>
</dbReference>
<comment type="caution">
    <text evidence="4">The sequence shown here is derived from an EMBL/GenBank/DDBJ whole genome shotgun (WGS) entry which is preliminary data.</text>
</comment>
<accession>A0A4Q9VW70</accession>
<organism evidence="4 5">
    <name type="scientific">Siculibacillus lacustris</name>
    <dbReference type="NCBI Taxonomy" id="1549641"/>
    <lineage>
        <taxon>Bacteria</taxon>
        <taxon>Pseudomonadati</taxon>
        <taxon>Pseudomonadota</taxon>
        <taxon>Alphaproteobacteria</taxon>
        <taxon>Hyphomicrobiales</taxon>
        <taxon>Ancalomicrobiaceae</taxon>
        <taxon>Siculibacillus</taxon>
    </lineage>
</organism>
<evidence type="ECO:0000259" key="3">
    <source>
        <dbReference type="PROSITE" id="PS51186"/>
    </source>
</evidence>
<proteinExistence type="predicted"/>
<evidence type="ECO:0000313" key="5">
    <source>
        <dbReference type="Proteomes" id="UP000292781"/>
    </source>
</evidence>
<dbReference type="Pfam" id="PF00583">
    <property type="entry name" value="Acetyltransf_1"/>
    <property type="match status" value="1"/>
</dbReference>
<dbReference type="Proteomes" id="UP000292781">
    <property type="component" value="Unassembled WGS sequence"/>
</dbReference>
<keyword evidence="5" id="KW-1185">Reference proteome</keyword>
<dbReference type="PANTHER" id="PTHR43877">
    <property type="entry name" value="AMINOALKYLPHOSPHONATE N-ACETYLTRANSFERASE-RELATED-RELATED"/>
    <property type="match status" value="1"/>
</dbReference>
<dbReference type="CDD" id="cd04301">
    <property type="entry name" value="NAT_SF"/>
    <property type="match status" value="1"/>
</dbReference>
<reference evidence="4 5" key="1">
    <citation type="submission" date="2019-02" db="EMBL/GenBank/DDBJ databases">
        <title>Siculibacillus lacustris gen. nov., sp. nov., a new rosette-forming bacterium isolated from a freshwater crater lake (Lake St. Ana, Romania).</title>
        <authorList>
            <person name="Felfoldi T."/>
            <person name="Marton Z."/>
            <person name="Szabo A."/>
            <person name="Mentes A."/>
            <person name="Boka K."/>
            <person name="Marialigeti K."/>
            <person name="Mathe I."/>
            <person name="Koncz M."/>
            <person name="Schumann P."/>
            <person name="Toth E."/>
        </authorList>
    </citation>
    <scope>NUCLEOTIDE SEQUENCE [LARGE SCALE GENOMIC DNA]</scope>
    <source>
        <strain evidence="4 5">SA-279</strain>
    </source>
</reference>
<dbReference type="SUPFAM" id="SSF55729">
    <property type="entry name" value="Acyl-CoA N-acyltransferases (Nat)"/>
    <property type="match status" value="1"/>
</dbReference>